<sequence length="196" mass="20543">MRSLAARLLVAAALPVALSGSLVSCARTVDTFKPRIVISSPDGGGVSRQRSFTVQGYALDDVGVTRLTVDGKAIEIPVGSRKIANFQFKTLVQGSKGQYTIKATDAAGNESTLVLPISVDAVNPVIKITQVEKAGNVVRVSGVATDNTRVVQVIVDGNRLNITPGSSVQFYAETTGIYADVQAIDAAGNITKLRAR</sequence>
<dbReference type="EMBL" id="JBHLYR010000084">
    <property type="protein sequence ID" value="MFB9995258.1"/>
    <property type="molecule type" value="Genomic_DNA"/>
</dbReference>
<dbReference type="Proteomes" id="UP001589733">
    <property type="component" value="Unassembled WGS sequence"/>
</dbReference>
<evidence type="ECO:0000313" key="2">
    <source>
        <dbReference type="EMBL" id="MFB9995258.1"/>
    </source>
</evidence>
<evidence type="ECO:0000313" key="3">
    <source>
        <dbReference type="Proteomes" id="UP001589733"/>
    </source>
</evidence>
<reference evidence="2 3" key="1">
    <citation type="submission" date="2024-09" db="EMBL/GenBank/DDBJ databases">
        <authorList>
            <person name="Sun Q."/>
            <person name="Mori K."/>
        </authorList>
    </citation>
    <scope>NUCLEOTIDE SEQUENCE [LARGE SCALE GENOMIC DNA]</scope>
    <source>
        <strain evidence="2 3">JCM 13503</strain>
    </source>
</reference>
<protein>
    <submittedName>
        <fullName evidence="2">Uncharacterized protein</fullName>
    </submittedName>
</protein>
<evidence type="ECO:0000256" key="1">
    <source>
        <dbReference type="SAM" id="SignalP"/>
    </source>
</evidence>
<accession>A0ABV6BA30</accession>
<keyword evidence="1" id="KW-0732">Signal</keyword>
<proteinExistence type="predicted"/>
<dbReference type="Gene3D" id="2.60.40.10">
    <property type="entry name" value="Immunoglobulins"/>
    <property type="match status" value="1"/>
</dbReference>
<feature type="signal peptide" evidence="1">
    <location>
        <begin position="1"/>
        <end position="26"/>
    </location>
</feature>
<dbReference type="PROSITE" id="PS51257">
    <property type="entry name" value="PROKAR_LIPOPROTEIN"/>
    <property type="match status" value="1"/>
</dbReference>
<gene>
    <name evidence="2" type="ORF">ACFFLM_25245</name>
</gene>
<keyword evidence="3" id="KW-1185">Reference proteome</keyword>
<organism evidence="2 3">
    <name type="scientific">Deinococcus oregonensis</name>
    <dbReference type="NCBI Taxonomy" id="1805970"/>
    <lineage>
        <taxon>Bacteria</taxon>
        <taxon>Thermotogati</taxon>
        <taxon>Deinococcota</taxon>
        <taxon>Deinococci</taxon>
        <taxon>Deinococcales</taxon>
        <taxon>Deinococcaceae</taxon>
        <taxon>Deinococcus</taxon>
    </lineage>
</organism>
<dbReference type="InterPro" id="IPR013783">
    <property type="entry name" value="Ig-like_fold"/>
</dbReference>
<comment type="caution">
    <text evidence="2">The sequence shown here is derived from an EMBL/GenBank/DDBJ whole genome shotgun (WGS) entry which is preliminary data.</text>
</comment>
<name>A0ABV6BA30_9DEIO</name>
<feature type="chain" id="PRO_5046397821" evidence="1">
    <location>
        <begin position="27"/>
        <end position="196"/>
    </location>
</feature>
<dbReference type="RefSeq" id="WP_380017022.1">
    <property type="nucleotide sequence ID" value="NZ_JBHLYR010000084.1"/>
</dbReference>